<dbReference type="InterPro" id="IPR013786">
    <property type="entry name" value="AcylCoA_DH/ox_N"/>
</dbReference>
<dbReference type="PROSITE" id="PS00072">
    <property type="entry name" value="ACYL_COA_DH_1"/>
    <property type="match status" value="1"/>
</dbReference>
<dbReference type="InterPro" id="IPR006091">
    <property type="entry name" value="Acyl-CoA_Oxase/DH_mid-dom"/>
</dbReference>
<comment type="caution">
    <text evidence="10">The sequence shown here is derived from an EMBL/GenBank/DDBJ whole genome shotgun (WGS) entry which is preliminary data.</text>
</comment>
<dbReference type="SUPFAM" id="SSF56645">
    <property type="entry name" value="Acyl-CoA dehydrogenase NM domain-like"/>
    <property type="match status" value="1"/>
</dbReference>
<dbReference type="Pfam" id="PF02771">
    <property type="entry name" value="Acyl-CoA_dh_N"/>
    <property type="match status" value="1"/>
</dbReference>
<dbReference type="InterPro" id="IPR036250">
    <property type="entry name" value="AcylCo_DH-like_C"/>
</dbReference>
<dbReference type="Pfam" id="PF00441">
    <property type="entry name" value="Acyl-CoA_dh_1"/>
    <property type="match status" value="1"/>
</dbReference>
<keyword evidence="5 6" id="KW-0560">Oxidoreductase</keyword>
<evidence type="ECO:0000259" key="8">
    <source>
        <dbReference type="Pfam" id="PF02770"/>
    </source>
</evidence>
<dbReference type="InterPro" id="IPR037069">
    <property type="entry name" value="AcylCoA_DH/ox_N_sf"/>
</dbReference>
<dbReference type="PATRIC" id="fig|1961.12.peg.2109"/>
<evidence type="ECO:0000259" key="7">
    <source>
        <dbReference type="Pfam" id="PF00441"/>
    </source>
</evidence>
<evidence type="ECO:0000256" key="4">
    <source>
        <dbReference type="ARBA" id="ARBA00022827"/>
    </source>
</evidence>
<evidence type="ECO:0000259" key="9">
    <source>
        <dbReference type="Pfam" id="PF02771"/>
    </source>
</evidence>
<dbReference type="Gene3D" id="1.10.540.10">
    <property type="entry name" value="Acyl-CoA dehydrogenase/oxidase, N-terminal domain"/>
    <property type="match status" value="1"/>
</dbReference>
<feature type="domain" description="Acyl-CoA dehydrogenase/oxidase C-terminal" evidence="7">
    <location>
        <begin position="230"/>
        <end position="375"/>
    </location>
</feature>
<dbReference type="OrthoDB" id="8876745at2"/>
<dbReference type="GO" id="GO:0003995">
    <property type="term" value="F:acyl-CoA dehydrogenase activity"/>
    <property type="evidence" value="ECO:0007669"/>
    <property type="project" value="InterPro"/>
</dbReference>
<gene>
    <name evidence="10" type="ORF">ADK75_09120</name>
</gene>
<keyword evidence="3 6" id="KW-0285">Flavoprotein</keyword>
<dbReference type="InterPro" id="IPR006089">
    <property type="entry name" value="Acyl-CoA_DH_CS"/>
</dbReference>
<comment type="similarity">
    <text evidence="2 6">Belongs to the acyl-CoA dehydrogenase family.</text>
</comment>
<evidence type="ECO:0000256" key="5">
    <source>
        <dbReference type="ARBA" id="ARBA00023002"/>
    </source>
</evidence>
<dbReference type="FunFam" id="2.40.110.10:FF:000001">
    <property type="entry name" value="Acyl-CoA dehydrogenase, mitochondrial"/>
    <property type="match status" value="1"/>
</dbReference>
<protein>
    <submittedName>
        <fullName evidence="10">Acyl-CoA dehydrogenase</fullName>
    </submittedName>
</protein>
<sequence>MIRWNADQAELRDGLERWGDALSADHIELDEQSAFSEDKWKLVQKTGILSLPFDEDHGGLGQSLLTTMYVLEGLGEYNRDAGLSFCITTSICSTGIPLQHFGTPEQKDRYLHRICSGEAIGAHAITEAEGGSDAMAMATRAVRDGDDFVINGSKVFVSNGPIADVIVVYARTHPDGGPLGTTAFLVDRNTPGLSAGKPIKKMGLRTSPLSELFFDDVRVPKTAVLGRVGGGFLVLDHVMKREILFSFIVNVGEMQHRLERCVEYARTRKSFGKAIGSYQTIANKIVDTKIQLETARKWLYDTGEKLEAGENVTTDLAISKIVTSESNLATSLTAVQIFGGHGYMAEFGLEQDVRNAVGGTIYSGTNEIQYNRIASMLRLGN</sequence>
<evidence type="ECO:0000256" key="1">
    <source>
        <dbReference type="ARBA" id="ARBA00001974"/>
    </source>
</evidence>
<dbReference type="InterPro" id="IPR046373">
    <property type="entry name" value="Acyl-CoA_Oxase/DH_mid-dom_sf"/>
</dbReference>
<comment type="cofactor">
    <cofactor evidence="1 6">
        <name>FAD</name>
        <dbReference type="ChEBI" id="CHEBI:57692"/>
    </cofactor>
</comment>
<evidence type="ECO:0000313" key="10">
    <source>
        <dbReference type="EMBL" id="KOG55938.1"/>
    </source>
</evidence>
<dbReference type="SUPFAM" id="SSF47203">
    <property type="entry name" value="Acyl-CoA dehydrogenase C-terminal domain-like"/>
    <property type="match status" value="1"/>
</dbReference>
<feature type="domain" description="Acyl-CoA oxidase/dehydrogenase middle" evidence="8">
    <location>
        <begin position="122"/>
        <end position="217"/>
    </location>
</feature>
<evidence type="ECO:0000256" key="3">
    <source>
        <dbReference type="ARBA" id="ARBA00022630"/>
    </source>
</evidence>
<evidence type="ECO:0000313" key="11">
    <source>
        <dbReference type="Proteomes" id="UP000037084"/>
    </source>
</evidence>
<dbReference type="InterPro" id="IPR009100">
    <property type="entry name" value="AcylCoA_DH/oxidase_NM_dom_sf"/>
</dbReference>
<keyword evidence="4 6" id="KW-0274">FAD</keyword>
<dbReference type="InterPro" id="IPR009075">
    <property type="entry name" value="AcylCo_DH/oxidase_C"/>
</dbReference>
<dbReference type="Gene3D" id="1.20.140.10">
    <property type="entry name" value="Butyryl-CoA Dehydrogenase, subunit A, domain 3"/>
    <property type="match status" value="1"/>
</dbReference>
<reference evidence="11" key="1">
    <citation type="submission" date="2015-07" db="EMBL/GenBank/DDBJ databases">
        <authorList>
            <consortium name="Consortium for Microbial Forensics and Genomics (microFORGE)"/>
            <person name="Knight B.M."/>
            <person name="Roberts D.P."/>
            <person name="Lin D."/>
            <person name="Hari K."/>
            <person name="Fletcher J."/>
            <person name="Melcher U."/>
            <person name="Blagden T."/>
            <person name="Winegar R.A."/>
        </authorList>
    </citation>
    <scope>NUCLEOTIDE SEQUENCE [LARGE SCALE GENOMIC DNA]</scope>
    <source>
        <strain evidence="11">NRRL B-1447</strain>
    </source>
</reference>
<dbReference type="Pfam" id="PF02770">
    <property type="entry name" value="Acyl-CoA_dh_M"/>
    <property type="match status" value="1"/>
</dbReference>
<evidence type="ECO:0000256" key="6">
    <source>
        <dbReference type="RuleBase" id="RU362125"/>
    </source>
</evidence>
<dbReference type="EMBL" id="LGUV01000070">
    <property type="protein sequence ID" value="KOG55938.1"/>
    <property type="molecule type" value="Genomic_DNA"/>
</dbReference>
<accession>A0A0L8N017</accession>
<dbReference type="Proteomes" id="UP000037084">
    <property type="component" value="Unassembled WGS sequence"/>
</dbReference>
<organism evidence="10 11">
    <name type="scientific">Streptomyces virginiae</name>
    <name type="common">Streptomyces cinnamonensis</name>
    <dbReference type="NCBI Taxonomy" id="1961"/>
    <lineage>
        <taxon>Bacteria</taxon>
        <taxon>Bacillati</taxon>
        <taxon>Actinomycetota</taxon>
        <taxon>Actinomycetes</taxon>
        <taxon>Kitasatosporales</taxon>
        <taxon>Streptomycetaceae</taxon>
        <taxon>Streptomyces</taxon>
    </lineage>
</organism>
<evidence type="ECO:0000256" key="2">
    <source>
        <dbReference type="ARBA" id="ARBA00009347"/>
    </source>
</evidence>
<proteinExistence type="inferred from homology"/>
<dbReference type="PANTHER" id="PTHR43884:SF12">
    <property type="entry name" value="ISOVALERYL-COA DEHYDROGENASE, MITOCHONDRIAL-RELATED"/>
    <property type="match status" value="1"/>
</dbReference>
<dbReference type="RefSeq" id="WP_030390276.1">
    <property type="nucleotide sequence ID" value="NZ_LGUV01000070.1"/>
</dbReference>
<dbReference type="AlphaFoldDB" id="A0A0L8N017"/>
<dbReference type="Gene3D" id="2.40.110.10">
    <property type="entry name" value="Butyryl-CoA Dehydrogenase, subunit A, domain 2"/>
    <property type="match status" value="1"/>
</dbReference>
<dbReference type="PANTHER" id="PTHR43884">
    <property type="entry name" value="ACYL-COA DEHYDROGENASE"/>
    <property type="match status" value="1"/>
</dbReference>
<name>A0A0L8N017_STRVG</name>
<dbReference type="GO" id="GO:0050660">
    <property type="term" value="F:flavin adenine dinucleotide binding"/>
    <property type="evidence" value="ECO:0007669"/>
    <property type="project" value="InterPro"/>
</dbReference>
<feature type="domain" description="Acyl-CoA dehydrogenase/oxidase N-terminal" evidence="9">
    <location>
        <begin position="6"/>
        <end position="118"/>
    </location>
</feature>